<proteinExistence type="predicted"/>
<protein>
    <submittedName>
        <fullName evidence="1">Unannotated protein</fullName>
    </submittedName>
</protein>
<organism evidence="1">
    <name type="scientific">freshwater metagenome</name>
    <dbReference type="NCBI Taxonomy" id="449393"/>
    <lineage>
        <taxon>unclassified sequences</taxon>
        <taxon>metagenomes</taxon>
        <taxon>ecological metagenomes</taxon>
    </lineage>
</organism>
<name>A0A6J6Z5D5_9ZZZZ</name>
<dbReference type="AlphaFoldDB" id="A0A6J6Z5D5"/>
<evidence type="ECO:0000313" key="1">
    <source>
        <dbReference type="EMBL" id="CAB4814776.1"/>
    </source>
</evidence>
<gene>
    <name evidence="1" type="ORF">UFOPK3099_00984</name>
</gene>
<dbReference type="EMBL" id="CAFAAV010000059">
    <property type="protein sequence ID" value="CAB4814776.1"/>
    <property type="molecule type" value="Genomic_DNA"/>
</dbReference>
<accession>A0A6J6Z5D5</accession>
<sequence>MAFVIVSIVVNVFELTTMSVVAGSRSTRFEWMSAPSTLLTKRHDNPG</sequence>
<reference evidence="1" key="1">
    <citation type="submission" date="2020-05" db="EMBL/GenBank/DDBJ databases">
        <authorList>
            <person name="Chiriac C."/>
            <person name="Salcher M."/>
            <person name="Ghai R."/>
            <person name="Kavagutti S V."/>
        </authorList>
    </citation>
    <scope>NUCLEOTIDE SEQUENCE</scope>
</reference>